<accession>A0A3E0DEX3</accession>
<keyword evidence="1" id="KW-1133">Transmembrane helix</keyword>
<evidence type="ECO:0000313" key="2">
    <source>
        <dbReference type="EMBL" id="REG81127.1"/>
    </source>
</evidence>
<dbReference type="EMBL" id="QUNF01000029">
    <property type="protein sequence ID" value="REG81127.1"/>
    <property type="molecule type" value="Genomic_DNA"/>
</dbReference>
<keyword evidence="1" id="KW-0472">Membrane</keyword>
<feature type="transmembrane region" description="Helical" evidence="1">
    <location>
        <begin position="61"/>
        <end position="78"/>
    </location>
</feature>
<keyword evidence="3" id="KW-1185">Reference proteome</keyword>
<protein>
    <submittedName>
        <fullName evidence="2">Uncharacterized protein</fullName>
    </submittedName>
</protein>
<dbReference type="AlphaFoldDB" id="A0A3E0DEX3"/>
<evidence type="ECO:0000313" key="3">
    <source>
        <dbReference type="Proteomes" id="UP000256405"/>
    </source>
</evidence>
<organism evidence="2 3">
    <name type="scientific">Algoriphagus antarcticus</name>
    <dbReference type="NCBI Taxonomy" id="238540"/>
    <lineage>
        <taxon>Bacteria</taxon>
        <taxon>Pseudomonadati</taxon>
        <taxon>Bacteroidota</taxon>
        <taxon>Cytophagia</taxon>
        <taxon>Cytophagales</taxon>
        <taxon>Cyclobacteriaceae</taxon>
        <taxon>Algoriphagus</taxon>
    </lineage>
</organism>
<proteinExistence type="predicted"/>
<dbReference type="RefSeq" id="WP_086543104.1">
    <property type="nucleotide sequence ID" value="NZ_MSSW01000063.1"/>
</dbReference>
<sequence>MKRIKTIEQFSILIALAVIISASSLKSIPIALSILLFGVIFQIYIYILYKKEGKGGEFLKGRVGPLLVGVSLIIFFLFKD</sequence>
<evidence type="ECO:0000256" key="1">
    <source>
        <dbReference type="SAM" id="Phobius"/>
    </source>
</evidence>
<name>A0A3E0DEX3_9BACT</name>
<dbReference type="Proteomes" id="UP000256405">
    <property type="component" value="Unassembled WGS sequence"/>
</dbReference>
<comment type="caution">
    <text evidence="2">The sequence shown here is derived from an EMBL/GenBank/DDBJ whole genome shotgun (WGS) entry which is preliminary data.</text>
</comment>
<gene>
    <name evidence="2" type="ORF">C8N25_12972</name>
</gene>
<keyword evidence="1" id="KW-0812">Transmembrane</keyword>
<reference evidence="2 3" key="1">
    <citation type="submission" date="2018-08" db="EMBL/GenBank/DDBJ databases">
        <title>Genomic Encyclopedia of Archaeal and Bacterial Type Strains, Phase II (KMG-II): from individual species to whole genera.</title>
        <authorList>
            <person name="Goeker M."/>
        </authorList>
    </citation>
    <scope>NUCLEOTIDE SEQUENCE [LARGE SCALE GENOMIC DNA]</scope>
    <source>
        <strain evidence="2 3">DSM 15986</strain>
    </source>
</reference>
<feature type="transmembrane region" description="Helical" evidence="1">
    <location>
        <begin position="7"/>
        <end position="24"/>
    </location>
</feature>